<proteinExistence type="predicted"/>
<evidence type="ECO:0008006" key="4">
    <source>
        <dbReference type="Google" id="ProtNLM"/>
    </source>
</evidence>
<feature type="region of interest" description="Disordered" evidence="1">
    <location>
        <begin position="397"/>
        <end position="458"/>
    </location>
</feature>
<feature type="region of interest" description="Disordered" evidence="1">
    <location>
        <begin position="525"/>
        <end position="548"/>
    </location>
</feature>
<name>A0A4D9CQS8_9STRA</name>
<dbReference type="OrthoDB" id="10356389at2759"/>
<evidence type="ECO:0000256" key="1">
    <source>
        <dbReference type="SAM" id="MobiDB-lite"/>
    </source>
</evidence>
<dbReference type="EMBL" id="SDOX01000122">
    <property type="protein sequence ID" value="TFJ81541.1"/>
    <property type="molecule type" value="Genomic_DNA"/>
</dbReference>
<protein>
    <recommendedName>
        <fullName evidence="4">Zn(2)-C6 fungal-type domain-containing protein</fullName>
    </recommendedName>
</protein>
<dbReference type="GO" id="GO:0000981">
    <property type="term" value="F:DNA-binding transcription factor activity, RNA polymerase II-specific"/>
    <property type="evidence" value="ECO:0007669"/>
    <property type="project" value="InterPro"/>
</dbReference>
<dbReference type="InterPro" id="IPR036864">
    <property type="entry name" value="Zn2-C6_fun-type_DNA-bd_sf"/>
</dbReference>
<gene>
    <name evidence="2" type="ORF">NSK_006793</name>
</gene>
<dbReference type="AlphaFoldDB" id="A0A4D9CQS8"/>
<comment type="caution">
    <text evidence="2">The sequence shown here is derived from an EMBL/GenBank/DDBJ whole genome shotgun (WGS) entry which is preliminary data.</text>
</comment>
<evidence type="ECO:0000313" key="3">
    <source>
        <dbReference type="Proteomes" id="UP000355283"/>
    </source>
</evidence>
<keyword evidence="3" id="KW-1185">Reference proteome</keyword>
<dbReference type="Proteomes" id="UP000355283">
    <property type="component" value="Unassembled WGS sequence"/>
</dbReference>
<evidence type="ECO:0000313" key="2">
    <source>
        <dbReference type="EMBL" id="TFJ81541.1"/>
    </source>
</evidence>
<dbReference type="GO" id="GO:0008270">
    <property type="term" value="F:zinc ion binding"/>
    <property type="evidence" value="ECO:0007669"/>
    <property type="project" value="InterPro"/>
</dbReference>
<reference evidence="2 3" key="1">
    <citation type="submission" date="2019-01" db="EMBL/GenBank/DDBJ databases">
        <title>Nuclear Genome Assembly of the Microalgal Biofuel strain Nannochloropsis salina CCMP1776.</title>
        <authorList>
            <person name="Hovde B."/>
        </authorList>
    </citation>
    <scope>NUCLEOTIDE SEQUENCE [LARGE SCALE GENOMIC DNA]</scope>
    <source>
        <strain evidence="2 3">CCMP1776</strain>
    </source>
</reference>
<sequence length="569" mass="63675">MSEWLSSDVSTGSGTCPSTSDSVKTRRLWGKACKQCQELKIACRGRYPCNRCFETYSRCLQRRKSTTAPRRKRKAMDTNTDVLTVEDDWWILGLLGSKPHLDEVFKHMDTKAIADIMSTGFQEMHREMHVIRTKAMAYLRGWRILSRGAGVDVTHGLCEDIASTLGVVLEEDFRNEDAHEHVALVQGLSKDLQKSEVFRREDDQTRAMYMHYYRPEDGSLVGATNARMEELFGEVVFSVAGQVQLQTDWSLLFAGLVAPDDRPMWVRTVLQHMFRSKDGNQDSGTQAEGETVDARKATCIIKAMNGEGDIGLYMVESSRIVAPRIPTTMEKKRGDQGEKNGMCSDGIEQRGGKVQAAGWYGREDCSDGDEAQLCELFVLKLEPCPCSRHILWETNHGKRVRPSSSLSSDWVNKERGSQSEGERVEEGGGAEDGREGRRFEGIDRDPEEAIEGAREREDVGLGTFSSPMLSSLSAVVPSTLQDVKRWWTSMPAAVRPSNIFGMSDRQSKILQNWQIQQQEELRQLTAEAQEGGGQEHGEETTDSVEGGARLLAQDWTQEAEADVFPPSVD</sequence>
<dbReference type="Gene3D" id="4.10.240.10">
    <property type="entry name" value="Zn(2)-C6 fungal-type DNA-binding domain"/>
    <property type="match status" value="1"/>
</dbReference>
<accession>A0A4D9CQS8</accession>
<organism evidence="2 3">
    <name type="scientific">Nannochloropsis salina CCMP1776</name>
    <dbReference type="NCBI Taxonomy" id="1027361"/>
    <lineage>
        <taxon>Eukaryota</taxon>
        <taxon>Sar</taxon>
        <taxon>Stramenopiles</taxon>
        <taxon>Ochrophyta</taxon>
        <taxon>Eustigmatophyceae</taxon>
        <taxon>Eustigmatales</taxon>
        <taxon>Monodopsidaceae</taxon>
        <taxon>Microchloropsis</taxon>
        <taxon>Microchloropsis salina</taxon>
    </lineage>
</organism>
<feature type="compositionally biased region" description="Basic and acidic residues" evidence="1">
    <location>
        <begin position="411"/>
        <end position="444"/>
    </location>
</feature>
<feature type="region of interest" description="Disordered" evidence="1">
    <location>
        <begin position="1"/>
        <end position="22"/>
    </location>
</feature>